<dbReference type="InterPro" id="IPR045863">
    <property type="entry name" value="CorA_TM1_TM2"/>
</dbReference>
<dbReference type="InterPro" id="IPR050829">
    <property type="entry name" value="CorA_MIT"/>
</dbReference>
<feature type="transmembrane region" description="Helical" evidence="6">
    <location>
        <begin position="659"/>
        <end position="679"/>
    </location>
</feature>
<dbReference type="GO" id="GO:0016020">
    <property type="term" value="C:membrane"/>
    <property type="evidence" value="ECO:0007669"/>
    <property type="project" value="UniProtKB-SubCell"/>
</dbReference>
<dbReference type="Gene3D" id="1.20.58.340">
    <property type="entry name" value="Magnesium transport protein CorA, transmembrane region"/>
    <property type="match status" value="1"/>
</dbReference>
<evidence type="ECO:0000256" key="1">
    <source>
        <dbReference type="ARBA" id="ARBA00004141"/>
    </source>
</evidence>
<feature type="compositionally biased region" description="Basic and acidic residues" evidence="5">
    <location>
        <begin position="744"/>
        <end position="761"/>
    </location>
</feature>
<dbReference type="EMBL" id="LKEA01000057">
    <property type="protein sequence ID" value="ROV91209.1"/>
    <property type="molecule type" value="Genomic_DNA"/>
</dbReference>
<evidence type="ECO:0000256" key="3">
    <source>
        <dbReference type="ARBA" id="ARBA00022989"/>
    </source>
</evidence>
<dbReference type="OrthoDB" id="341259at2759"/>
<dbReference type="PANTHER" id="PTHR47685">
    <property type="entry name" value="MAGNESIUM TRANSPORT PROTEIN CORA"/>
    <property type="match status" value="1"/>
</dbReference>
<gene>
    <name evidence="7" type="ORF">VMCG_09371</name>
</gene>
<evidence type="ECO:0000256" key="4">
    <source>
        <dbReference type="ARBA" id="ARBA00023136"/>
    </source>
</evidence>
<keyword evidence="3 6" id="KW-1133">Transmembrane helix</keyword>
<accession>A0A423VJM2</accession>
<evidence type="ECO:0000256" key="2">
    <source>
        <dbReference type="ARBA" id="ARBA00022692"/>
    </source>
</evidence>
<feature type="compositionally biased region" description="Polar residues" evidence="5">
    <location>
        <begin position="794"/>
        <end position="803"/>
    </location>
</feature>
<dbReference type="PANTHER" id="PTHR47685:SF1">
    <property type="entry name" value="MAGNESIUM TRANSPORT PROTEIN CORA"/>
    <property type="match status" value="1"/>
</dbReference>
<dbReference type="InterPro" id="IPR002523">
    <property type="entry name" value="MgTranspt_CorA/ZnTranspt_ZntB"/>
</dbReference>
<keyword evidence="4 6" id="KW-0472">Membrane</keyword>
<feature type="region of interest" description="Disordered" evidence="5">
    <location>
        <begin position="728"/>
        <end position="840"/>
    </location>
</feature>
<feature type="compositionally biased region" description="Polar residues" evidence="5">
    <location>
        <begin position="828"/>
        <end position="840"/>
    </location>
</feature>
<feature type="compositionally biased region" description="Low complexity" evidence="5">
    <location>
        <begin position="490"/>
        <end position="523"/>
    </location>
</feature>
<reference evidence="7 8" key="1">
    <citation type="submission" date="2015-09" db="EMBL/GenBank/DDBJ databases">
        <title>Host preference determinants of Valsa canker pathogens revealed by comparative genomics.</title>
        <authorList>
            <person name="Yin Z."/>
            <person name="Huang L."/>
        </authorList>
    </citation>
    <scope>NUCLEOTIDE SEQUENCE [LARGE SCALE GENOMIC DNA]</scope>
    <source>
        <strain evidence="7 8">03-1</strain>
    </source>
</reference>
<dbReference type="STRING" id="356882.A0A423VJM2"/>
<evidence type="ECO:0000313" key="7">
    <source>
        <dbReference type="EMBL" id="ROV91209.1"/>
    </source>
</evidence>
<dbReference type="SUPFAM" id="SSF144083">
    <property type="entry name" value="Magnesium transport protein CorA, transmembrane region"/>
    <property type="match status" value="1"/>
</dbReference>
<dbReference type="Proteomes" id="UP000283895">
    <property type="component" value="Unassembled WGS sequence"/>
</dbReference>
<dbReference type="Pfam" id="PF01544">
    <property type="entry name" value="CorA"/>
    <property type="match status" value="1"/>
</dbReference>
<feature type="region of interest" description="Disordered" evidence="5">
    <location>
        <begin position="487"/>
        <end position="535"/>
    </location>
</feature>
<evidence type="ECO:0000313" key="8">
    <source>
        <dbReference type="Proteomes" id="UP000283895"/>
    </source>
</evidence>
<feature type="transmembrane region" description="Helical" evidence="6">
    <location>
        <begin position="617"/>
        <end position="638"/>
    </location>
</feature>
<keyword evidence="2 6" id="KW-0812">Transmembrane</keyword>
<feature type="region of interest" description="Disordered" evidence="5">
    <location>
        <begin position="239"/>
        <end position="282"/>
    </location>
</feature>
<evidence type="ECO:0000256" key="5">
    <source>
        <dbReference type="SAM" id="MobiDB-lite"/>
    </source>
</evidence>
<feature type="compositionally biased region" description="Basic and acidic residues" evidence="5">
    <location>
        <begin position="240"/>
        <end position="252"/>
    </location>
</feature>
<proteinExistence type="predicted"/>
<feature type="compositionally biased region" description="Polar residues" evidence="5">
    <location>
        <begin position="770"/>
        <end position="782"/>
    </location>
</feature>
<dbReference type="AlphaFoldDB" id="A0A423VJM2"/>
<comment type="caution">
    <text evidence="7">The sequence shown here is derived from an EMBL/GenBank/DDBJ whole genome shotgun (WGS) entry which is preliminary data.</text>
</comment>
<keyword evidence="8" id="KW-1185">Reference proteome</keyword>
<organism evidence="7 8">
    <name type="scientific">Cytospora schulzeri</name>
    <dbReference type="NCBI Taxonomy" id="448051"/>
    <lineage>
        <taxon>Eukaryota</taxon>
        <taxon>Fungi</taxon>
        <taxon>Dikarya</taxon>
        <taxon>Ascomycota</taxon>
        <taxon>Pezizomycotina</taxon>
        <taxon>Sordariomycetes</taxon>
        <taxon>Sordariomycetidae</taxon>
        <taxon>Diaporthales</taxon>
        <taxon>Cytosporaceae</taxon>
        <taxon>Cytospora</taxon>
    </lineage>
</organism>
<feature type="region of interest" description="Disordered" evidence="5">
    <location>
        <begin position="207"/>
        <end position="227"/>
    </location>
</feature>
<protein>
    <recommendedName>
        <fullName evidence="9">Ankyrin repeat protein</fullName>
    </recommendedName>
</protein>
<comment type="subcellular location">
    <subcellularLocation>
        <location evidence="1">Membrane</location>
        <topology evidence="1">Multi-pass membrane protein</topology>
    </subcellularLocation>
</comment>
<evidence type="ECO:0008006" key="9">
    <source>
        <dbReference type="Google" id="ProtNLM"/>
    </source>
</evidence>
<dbReference type="GO" id="GO:0046873">
    <property type="term" value="F:metal ion transmembrane transporter activity"/>
    <property type="evidence" value="ECO:0007669"/>
    <property type="project" value="InterPro"/>
</dbReference>
<evidence type="ECO:0000256" key="6">
    <source>
        <dbReference type="SAM" id="Phobius"/>
    </source>
</evidence>
<name>A0A423VJM2_9PEZI</name>
<sequence>MIWIEKAIARYFQEPDLHDPKHVDPSPRNVVLFMPYLHWETDRQRERISQLLDKETERYRKDEEAEEHRQKEKRQILRGELVIPKYEIRGESIKWNRAANRKADQITPIAARTATMGLAARMSLYPRLGRLLTSSNFKKDEHGRVLPKRIVGQVLFDAAMLYEAMSNYRDKMFIRQYLHQDPPLHPRRTLDQAYYWTLKTTRTRDRDQVVYRGTKPNPEHSVDPETGQWNCLEVDDLAAEESKRQTQKPDRAKKNRHESHSPDIPLSTLGGPSQQAQQPGIAKVELDESHCIHCRSHIRKVSRLLMVDQLWMWILDEKTIITAFPRRYGMNKQDQSGVHKSIRSRLQNLRQDHIKTVFDLALIILDECSNIFFNRTKTADRHPQILDIFSQAIGNINNKQTISFQHLWDWIDKLSHLSSTRTINTDMSDIIIPLLDIRAEGRLQREIKDIIDELDIMIYINAQQKEVMKKFSKDVENLLKLVNTEQDNWASARPSSPTSSTSATSATSPNSPTWPTSPTSRTWPTPPTSPINPTVDTAETIKSNERKRNCRWFERNSQVLMDDAEDRITELKGLRQSAESTSTSLDDLLGLKQQQASVVQAWQSVQQAEEAMRQGRAIMIFTVITIVFLPLAFMASIFGMNNPQISGQGPMTITTQFKLMFGISTGIIVIVLVFAYSAFVRNLFWLAYRYLVTLVVVKTPLYDRLYLSLDWKSATLTRKVDNEIKEMKAKVKKAKQTRTTQRLNNEREMAQKMAEEKEERARRRKARASGDQQNRKTGQGRSATGPPPPPPQRANLTHATTTPGPADHEASVGSSSGTRPTFSRPDEGQTSPGRLESGQP</sequence>
<feature type="compositionally biased region" description="Polar residues" evidence="5">
    <location>
        <begin position="812"/>
        <end position="821"/>
    </location>
</feature>